<sequence length="75" mass="9011">MCSRIETFPQGDEVSEHFSLIDVPSVELEFDQAHEVIIFHLYRSLDLVDHLTIYLERDQVAHLREYLKFYLDRTK</sequence>
<accession>A0ABQ3W7S9</accession>
<protein>
    <submittedName>
        <fullName evidence="1">Uncharacterized protein</fullName>
    </submittedName>
</protein>
<evidence type="ECO:0000313" key="1">
    <source>
        <dbReference type="EMBL" id="GHW01394.1"/>
    </source>
</evidence>
<proteinExistence type="predicted"/>
<organism evidence="1 2">
    <name type="scientific">Lactobacillus nasalidis</name>
    <dbReference type="NCBI Taxonomy" id="2797258"/>
    <lineage>
        <taxon>Bacteria</taxon>
        <taxon>Bacillati</taxon>
        <taxon>Bacillota</taxon>
        <taxon>Bacilli</taxon>
        <taxon>Lactobacillales</taxon>
        <taxon>Lactobacillaceae</taxon>
        <taxon>Lactobacillus</taxon>
    </lineage>
</organism>
<gene>
    <name evidence="1" type="ORF">lacNasYZ03_10810</name>
</gene>
<evidence type="ECO:0000313" key="2">
    <source>
        <dbReference type="Proteomes" id="UP000616547"/>
    </source>
</evidence>
<dbReference type="EMBL" id="BOCI01000288">
    <property type="protein sequence ID" value="GHW01394.1"/>
    <property type="molecule type" value="Genomic_DNA"/>
</dbReference>
<dbReference type="Proteomes" id="UP000616547">
    <property type="component" value="Unassembled WGS sequence"/>
</dbReference>
<keyword evidence="2" id="KW-1185">Reference proteome</keyword>
<reference evidence="2" key="1">
    <citation type="submission" date="2021-01" db="EMBL/GenBank/DDBJ databases">
        <title>Draft genome sequence of Nasalis larvatus strain YZ03.</title>
        <authorList>
            <person name="Suzuki-Hashido N."/>
            <person name="Tsuchida S."/>
            <person name="Hayakawa T."/>
        </authorList>
    </citation>
    <scope>NUCLEOTIDE SEQUENCE [LARGE SCALE GENOMIC DNA]</scope>
    <source>
        <strain evidence="2">YZ03</strain>
    </source>
</reference>
<name>A0ABQ3W7S9_9LACO</name>
<comment type="caution">
    <text evidence="1">The sequence shown here is derived from an EMBL/GenBank/DDBJ whole genome shotgun (WGS) entry which is preliminary data.</text>
</comment>